<accession>A0A6P8AQ59</accession>
<feature type="compositionally biased region" description="Low complexity" evidence="1">
    <location>
        <begin position="81"/>
        <end position="95"/>
    </location>
</feature>
<dbReference type="KEGG" id="pgri:PgNI_11430"/>
<dbReference type="RefSeq" id="XP_030977046.1">
    <property type="nucleotide sequence ID" value="XM_031131397.1"/>
</dbReference>
<name>A0A6P8AQ59_PYRGI</name>
<protein>
    <submittedName>
        <fullName evidence="3">Uncharacterized protein</fullName>
    </submittedName>
</protein>
<dbReference type="AlphaFoldDB" id="A0A6P8AQ59"/>
<keyword evidence="2" id="KW-1185">Reference proteome</keyword>
<reference evidence="3" key="3">
    <citation type="submission" date="2025-08" db="UniProtKB">
        <authorList>
            <consortium name="RefSeq"/>
        </authorList>
    </citation>
    <scope>IDENTIFICATION</scope>
    <source>
        <strain evidence="3">NI907</strain>
    </source>
</reference>
<evidence type="ECO:0000256" key="1">
    <source>
        <dbReference type="SAM" id="MobiDB-lite"/>
    </source>
</evidence>
<sequence>MQSTDTSTGAAILLPAPDFSSGLSCPPLLCPPSFAAPALGVDDEPGCPVEDAVSAGGADDSVGLLTADDDAPPSSPPSPPFSVSASQVAASSPKT</sequence>
<dbReference type="Proteomes" id="UP000515153">
    <property type="component" value="Chromosome VI"/>
</dbReference>
<evidence type="ECO:0000313" key="3">
    <source>
        <dbReference type="RefSeq" id="XP_030977046.1"/>
    </source>
</evidence>
<organism evidence="2 3">
    <name type="scientific">Pyricularia grisea</name>
    <name type="common">Crabgrass-specific blast fungus</name>
    <name type="synonym">Magnaporthe grisea</name>
    <dbReference type="NCBI Taxonomy" id="148305"/>
    <lineage>
        <taxon>Eukaryota</taxon>
        <taxon>Fungi</taxon>
        <taxon>Dikarya</taxon>
        <taxon>Ascomycota</taxon>
        <taxon>Pezizomycotina</taxon>
        <taxon>Sordariomycetes</taxon>
        <taxon>Sordariomycetidae</taxon>
        <taxon>Magnaporthales</taxon>
        <taxon>Pyriculariaceae</taxon>
        <taxon>Pyricularia</taxon>
    </lineage>
</organism>
<reference evidence="2 3" key="1">
    <citation type="journal article" date="2019" name="Mol. Biol. Evol.">
        <title>Blast fungal genomes show frequent chromosomal changes, gene gains and losses, and effector gene turnover.</title>
        <authorList>
            <person name="Gomez Luciano L.B."/>
            <person name="Jason Tsai I."/>
            <person name="Chuma I."/>
            <person name="Tosa Y."/>
            <person name="Chen Y.H."/>
            <person name="Li J.Y."/>
            <person name="Li M.Y."/>
            <person name="Jade Lu M.Y."/>
            <person name="Nakayashiki H."/>
            <person name="Li W.H."/>
        </authorList>
    </citation>
    <scope>NUCLEOTIDE SEQUENCE [LARGE SCALE GENOMIC DNA]</scope>
    <source>
        <strain evidence="2 3">NI907</strain>
    </source>
</reference>
<reference evidence="3" key="2">
    <citation type="submission" date="2019-10" db="EMBL/GenBank/DDBJ databases">
        <authorList>
            <consortium name="NCBI Genome Project"/>
        </authorList>
    </citation>
    <scope>NUCLEOTIDE SEQUENCE</scope>
    <source>
        <strain evidence="3">NI907</strain>
    </source>
</reference>
<dbReference type="GeneID" id="41966302"/>
<proteinExistence type="predicted"/>
<gene>
    <name evidence="3" type="ORF">PgNI_11430</name>
</gene>
<evidence type="ECO:0000313" key="2">
    <source>
        <dbReference type="Proteomes" id="UP000515153"/>
    </source>
</evidence>
<feature type="region of interest" description="Disordered" evidence="1">
    <location>
        <begin position="47"/>
        <end position="95"/>
    </location>
</feature>